<evidence type="ECO:0000313" key="1">
    <source>
        <dbReference type="EMBL" id="KAG8100705.1"/>
    </source>
</evidence>
<dbReference type="Proteomes" id="UP000729402">
    <property type="component" value="Unassembled WGS sequence"/>
</dbReference>
<gene>
    <name evidence="1" type="ORF">GUJ93_ZPchr0013g37150</name>
</gene>
<accession>A0A8J6C3P0</accession>
<sequence length="144" mass="16348">MTMMIPAPFEQQQEDEEMLVPHQELPAADAAQPMEGETESLHPCACFGWLGGFGLHELNLVFEGKDEQIDLKVFTFTGTGGVALSMYNTDENLERSMKLKELLGKPKLKRLPRSKPIEAPEPFPLYVEEKQVYPSKICRDMNYN</sequence>
<organism evidence="1 2">
    <name type="scientific">Zizania palustris</name>
    <name type="common">Northern wild rice</name>
    <dbReference type="NCBI Taxonomy" id="103762"/>
    <lineage>
        <taxon>Eukaryota</taxon>
        <taxon>Viridiplantae</taxon>
        <taxon>Streptophyta</taxon>
        <taxon>Embryophyta</taxon>
        <taxon>Tracheophyta</taxon>
        <taxon>Spermatophyta</taxon>
        <taxon>Magnoliopsida</taxon>
        <taxon>Liliopsida</taxon>
        <taxon>Poales</taxon>
        <taxon>Poaceae</taxon>
        <taxon>BOP clade</taxon>
        <taxon>Oryzoideae</taxon>
        <taxon>Oryzeae</taxon>
        <taxon>Zizaniinae</taxon>
        <taxon>Zizania</taxon>
    </lineage>
</organism>
<dbReference type="EMBL" id="JAAALK010000079">
    <property type="protein sequence ID" value="KAG8100705.1"/>
    <property type="molecule type" value="Genomic_DNA"/>
</dbReference>
<reference evidence="1" key="2">
    <citation type="submission" date="2021-02" db="EMBL/GenBank/DDBJ databases">
        <authorList>
            <person name="Kimball J.A."/>
            <person name="Haas M.W."/>
            <person name="Macchietto M."/>
            <person name="Kono T."/>
            <person name="Duquette J."/>
            <person name="Shao M."/>
        </authorList>
    </citation>
    <scope>NUCLEOTIDE SEQUENCE</scope>
    <source>
        <tissue evidence="1">Fresh leaf tissue</tissue>
    </source>
</reference>
<comment type="caution">
    <text evidence="1">The sequence shown here is derived from an EMBL/GenBank/DDBJ whole genome shotgun (WGS) entry which is preliminary data.</text>
</comment>
<dbReference type="AlphaFoldDB" id="A0A8J6C3P0"/>
<proteinExistence type="predicted"/>
<dbReference type="OrthoDB" id="1745539at2759"/>
<keyword evidence="2" id="KW-1185">Reference proteome</keyword>
<evidence type="ECO:0000313" key="2">
    <source>
        <dbReference type="Proteomes" id="UP000729402"/>
    </source>
</evidence>
<reference evidence="1" key="1">
    <citation type="journal article" date="2021" name="bioRxiv">
        <title>Whole Genome Assembly and Annotation of Northern Wild Rice, Zizania palustris L., Supports a Whole Genome Duplication in the Zizania Genus.</title>
        <authorList>
            <person name="Haas M."/>
            <person name="Kono T."/>
            <person name="Macchietto M."/>
            <person name="Millas R."/>
            <person name="McGilp L."/>
            <person name="Shao M."/>
            <person name="Duquette J."/>
            <person name="Hirsch C.N."/>
            <person name="Kimball J."/>
        </authorList>
    </citation>
    <scope>NUCLEOTIDE SEQUENCE</scope>
    <source>
        <tissue evidence="1">Fresh leaf tissue</tissue>
    </source>
</reference>
<name>A0A8J6C3P0_ZIZPA</name>
<protein>
    <submittedName>
        <fullName evidence="1">Uncharacterized protein</fullName>
    </submittedName>
</protein>